<dbReference type="Proteomes" id="UP000887043">
    <property type="component" value="Unassembled WGS sequence"/>
</dbReference>
<dbReference type="PANTHER" id="PTHR33795:SF1">
    <property type="entry name" value="INSERTION ELEMENT IS150 PROTEIN INSJ"/>
    <property type="match status" value="1"/>
</dbReference>
<evidence type="ECO:0000313" key="4">
    <source>
        <dbReference type="EMBL" id="GJG26868.1"/>
    </source>
</evidence>
<dbReference type="PANTHER" id="PTHR33795">
    <property type="entry name" value="INSERTION ELEMENT IS150 PROTEIN INSJ"/>
    <property type="match status" value="1"/>
</dbReference>
<protein>
    <recommendedName>
        <fullName evidence="3">Insertion element IS150 protein InsJ-like helix-turn-helix domain-containing protein</fullName>
    </recommendedName>
</protein>
<gene>
    <name evidence="4" type="ORF">PRRU23_05680</name>
</gene>
<evidence type="ECO:0000256" key="2">
    <source>
        <dbReference type="SAM" id="Coils"/>
    </source>
</evidence>
<organism evidence="4 5">
    <name type="scientific">Segatella bryantii</name>
    <name type="common">Prevotella bryantii</name>
    <dbReference type="NCBI Taxonomy" id="77095"/>
    <lineage>
        <taxon>Bacteria</taxon>
        <taxon>Pseudomonadati</taxon>
        <taxon>Bacteroidota</taxon>
        <taxon>Bacteroidia</taxon>
        <taxon>Bacteroidales</taxon>
        <taxon>Prevotellaceae</taxon>
        <taxon>Segatella</taxon>
    </lineage>
</organism>
<dbReference type="RefSeq" id="WP_039870536.1">
    <property type="nucleotide sequence ID" value="NZ_BPTR01000001.1"/>
</dbReference>
<sequence>MKKEFSLEEKISAIGLVFQGESARSVSRKLHLGHHTLYEWIESYKLLGIEGLKFKRKKKKGLSYEDKCKIVREYQESELTLFQLSAKYQLSSSLIGNWVKLVEQNGFEALESRRSRYFQTGEHMVKRLPKEEYEKENERLRKENERLRLENLLLKKVRALVEEREARNRAIGNGPSKN</sequence>
<name>A0AA37HVP2_SEGBR</name>
<dbReference type="Gene3D" id="1.10.10.10">
    <property type="entry name" value="Winged helix-like DNA-binding domain superfamily/Winged helix DNA-binding domain"/>
    <property type="match status" value="2"/>
</dbReference>
<comment type="similarity">
    <text evidence="1">Belongs to the IS150/IS1296 orfA family.</text>
</comment>
<keyword evidence="2" id="KW-0175">Coiled coil</keyword>
<dbReference type="InterPro" id="IPR009057">
    <property type="entry name" value="Homeodomain-like_sf"/>
</dbReference>
<feature type="coiled-coil region" evidence="2">
    <location>
        <begin position="130"/>
        <end position="157"/>
    </location>
</feature>
<evidence type="ECO:0000256" key="1">
    <source>
        <dbReference type="ARBA" id="ARBA00038232"/>
    </source>
</evidence>
<dbReference type="InterPro" id="IPR055247">
    <property type="entry name" value="InsJ-like_HTH"/>
</dbReference>
<dbReference type="Pfam" id="PF13518">
    <property type="entry name" value="HTH_28"/>
    <property type="match status" value="2"/>
</dbReference>
<dbReference type="InterPro" id="IPR036388">
    <property type="entry name" value="WH-like_DNA-bd_sf"/>
</dbReference>
<proteinExistence type="inferred from homology"/>
<dbReference type="EMBL" id="BPTR01000001">
    <property type="protein sequence ID" value="GJG26868.1"/>
    <property type="molecule type" value="Genomic_DNA"/>
</dbReference>
<dbReference type="SUPFAM" id="SSF46689">
    <property type="entry name" value="Homeodomain-like"/>
    <property type="match status" value="2"/>
</dbReference>
<evidence type="ECO:0000313" key="5">
    <source>
        <dbReference type="Proteomes" id="UP000887043"/>
    </source>
</evidence>
<comment type="caution">
    <text evidence="4">The sequence shown here is derived from an EMBL/GenBank/DDBJ whole genome shotgun (WGS) entry which is preliminary data.</text>
</comment>
<dbReference type="AlphaFoldDB" id="A0AA37HVP2"/>
<feature type="domain" description="Insertion element IS150 protein InsJ-like helix-turn-helix" evidence="3">
    <location>
        <begin position="9"/>
        <end position="60"/>
    </location>
</feature>
<feature type="domain" description="Insertion element IS150 protein InsJ-like helix-turn-helix" evidence="3">
    <location>
        <begin position="69"/>
        <end position="116"/>
    </location>
</feature>
<evidence type="ECO:0000259" key="3">
    <source>
        <dbReference type="Pfam" id="PF13518"/>
    </source>
</evidence>
<accession>A0AA37HVP2</accession>
<dbReference type="InterPro" id="IPR052057">
    <property type="entry name" value="IS150/IS1296_orfA-like"/>
</dbReference>
<reference evidence="4" key="1">
    <citation type="submission" date="2021-08" db="EMBL/GenBank/DDBJ databases">
        <title>Prevotella lacticifex sp. nov., isolated from rumen of cow.</title>
        <authorList>
            <person name="Shinkai T."/>
            <person name="Ikeyama N."/>
            <person name="Kumagai M."/>
            <person name="Ohmori H."/>
            <person name="Sakamoto M."/>
            <person name="Ohkuma M."/>
            <person name="Mitsumori M."/>
        </authorList>
    </citation>
    <scope>NUCLEOTIDE SEQUENCE</scope>
    <source>
        <strain evidence="4">DSM 11371</strain>
    </source>
</reference>